<feature type="transmembrane region" description="Helical" evidence="1">
    <location>
        <begin position="6"/>
        <end position="23"/>
    </location>
</feature>
<reference evidence="2 3" key="1">
    <citation type="journal article" date="2009" name="PLoS Genet.">
        <title>The complete genome and proteome of Laribacter hongkongensis reveal potential mechanisms for adaptations to different temperatures and habitats.</title>
        <authorList>
            <person name="Woo P.C."/>
            <person name="Lau S.K."/>
            <person name="Tse H."/>
            <person name="Teng J.L."/>
            <person name="Curreem S.O."/>
            <person name="Tsang A.K."/>
            <person name="Fan R.Y."/>
            <person name="Wong G.K."/>
            <person name="Huang Y."/>
            <person name="Loman N.J."/>
            <person name="Snyder L.A."/>
            <person name="Cai J.J."/>
            <person name="Huang J.D."/>
            <person name="Mak W."/>
            <person name="Pallen M.J."/>
            <person name="Lok S."/>
            <person name="Yuen K.Y."/>
        </authorList>
    </citation>
    <scope>NUCLEOTIDE SEQUENCE [LARGE SCALE GENOMIC DNA]</scope>
    <source>
        <strain evidence="2 3">HLHK9</strain>
    </source>
</reference>
<evidence type="ECO:0000313" key="3">
    <source>
        <dbReference type="Proteomes" id="UP000002010"/>
    </source>
</evidence>
<dbReference type="AlphaFoldDB" id="C1D850"/>
<evidence type="ECO:0000256" key="1">
    <source>
        <dbReference type="SAM" id="Phobius"/>
    </source>
</evidence>
<keyword evidence="1" id="KW-1133">Transmembrane helix</keyword>
<evidence type="ECO:0000313" key="2">
    <source>
        <dbReference type="EMBL" id="ACO74640.1"/>
    </source>
</evidence>
<sequence length="72" mass="8010">MSFDPVYVLLAVFCLLALILLLLRGRLRDWPAPSRFPPCGVLPGGGAREKARRLRQLEKQRRRPLGGSPCPG</sequence>
<name>C1D850_LARHH</name>
<dbReference type="STRING" id="557598.LHK_01654"/>
<dbReference type="EMBL" id="CP001154">
    <property type="protein sequence ID" value="ACO74640.1"/>
    <property type="molecule type" value="Genomic_DNA"/>
</dbReference>
<keyword evidence="1" id="KW-0472">Membrane</keyword>
<dbReference type="KEGG" id="lhk:LHK_01654"/>
<dbReference type="HOGENOM" id="CLU_2717404_0_0_4"/>
<keyword evidence="1" id="KW-0812">Transmembrane</keyword>
<dbReference type="Proteomes" id="UP000002010">
    <property type="component" value="Chromosome"/>
</dbReference>
<keyword evidence="3" id="KW-1185">Reference proteome</keyword>
<gene>
    <name evidence="2" type="ordered locus">LHK_01654</name>
</gene>
<protein>
    <submittedName>
        <fullName evidence="2">Uncharacterized protein</fullName>
    </submittedName>
</protein>
<proteinExistence type="predicted"/>
<organism evidence="2 3">
    <name type="scientific">Laribacter hongkongensis (strain HLHK9)</name>
    <dbReference type="NCBI Taxonomy" id="557598"/>
    <lineage>
        <taxon>Bacteria</taxon>
        <taxon>Pseudomonadati</taxon>
        <taxon>Pseudomonadota</taxon>
        <taxon>Betaproteobacteria</taxon>
        <taxon>Neisseriales</taxon>
        <taxon>Aquaspirillaceae</taxon>
        <taxon>Laribacter</taxon>
    </lineage>
</organism>
<accession>C1D850</accession>